<dbReference type="EMBL" id="AWTC01000005">
    <property type="protein sequence ID" value="EST12363.1"/>
    <property type="molecule type" value="Genomic_DNA"/>
</dbReference>
<dbReference type="InterPro" id="IPR013078">
    <property type="entry name" value="His_Pase_superF_clade-1"/>
</dbReference>
<dbReference type="Proteomes" id="UP000018296">
    <property type="component" value="Unassembled WGS sequence"/>
</dbReference>
<name>V6IY39_9BACL</name>
<dbReference type="AlphaFoldDB" id="V6IY39"/>
<feature type="binding site" evidence="2">
    <location>
        <begin position="83"/>
        <end position="86"/>
    </location>
    <ligand>
        <name>substrate</name>
    </ligand>
</feature>
<dbReference type="PANTHER" id="PTHR48100">
    <property type="entry name" value="BROAD-SPECIFICITY PHOSPHATASE YOR283W-RELATED"/>
    <property type="match status" value="1"/>
</dbReference>
<dbReference type="PROSITE" id="PS00175">
    <property type="entry name" value="PG_MUTASE"/>
    <property type="match status" value="1"/>
</dbReference>
<feature type="binding site" evidence="2">
    <location>
        <begin position="8"/>
        <end position="15"/>
    </location>
    <ligand>
        <name>substrate</name>
    </ligand>
</feature>
<accession>V6IY39</accession>
<keyword evidence="4" id="KW-1185">Reference proteome</keyword>
<protein>
    <submittedName>
        <fullName evidence="3">Phosphatase</fullName>
    </submittedName>
</protein>
<dbReference type="CDD" id="cd07067">
    <property type="entry name" value="HP_PGM_like"/>
    <property type="match status" value="1"/>
</dbReference>
<dbReference type="Pfam" id="PF00300">
    <property type="entry name" value="His_Phos_1"/>
    <property type="match status" value="1"/>
</dbReference>
<dbReference type="RefSeq" id="WP_023509656.1">
    <property type="nucleotide sequence ID" value="NZ_AWTC01000005.1"/>
</dbReference>
<feature type="active site" description="Tele-phosphohistidine intermediate" evidence="1">
    <location>
        <position position="9"/>
    </location>
</feature>
<evidence type="ECO:0000256" key="1">
    <source>
        <dbReference type="PIRSR" id="PIRSR613078-1"/>
    </source>
</evidence>
<dbReference type="STRING" id="1395513.P343_06905"/>
<sequence length="198" mass="21811">MTTLCLVRHGETDWNAIGKLQGREDIPLNDRGRKQAEMVGAFLKNSEFAAIVTSPLLRAKQTAEIVNRYVGSLPFIENSDFIEKDYGEASGMTVPERDSHFPDGKIPGMESFDLIKKRVLRGLSTVKDQFPDQPVLLVAHGGLINVILAVFSNGEIGTGKTKLFNTCISHIETSGDSWKIIDYNCIDHLSAFGKVTSI</sequence>
<reference evidence="3 4" key="1">
    <citation type="journal article" date="2013" name="Genome Announc.">
        <title>Genome Sequence of Sporolactobacillus laevolacticus DSM442, an Efficient Polymer-Grade D-Lactate Producer from Agricultural Waste Cottonseed as a Nitrogen Source.</title>
        <authorList>
            <person name="Wang H."/>
            <person name="Wang L."/>
            <person name="Ju J."/>
            <person name="Yu B."/>
            <person name="Ma Y."/>
        </authorList>
    </citation>
    <scope>NUCLEOTIDE SEQUENCE [LARGE SCALE GENOMIC DNA]</scope>
    <source>
        <strain evidence="3 4">DSM 442</strain>
    </source>
</reference>
<dbReference type="PATRIC" id="fig|1395513.3.peg.1399"/>
<dbReference type="Gene3D" id="3.40.50.1240">
    <property type="entry name" value="Phosphoglycerate mutase-like"/>
    <property type="match status" value="1"/>
</dbReference>
<feature type="binding site" evidence="2">
    <location>
        <position position="58"/>
    </location>
    <ligand>
        <name>substrate</name>
    </ligand>
</feature>
<proteinExistence type="predicted"/>
<evidence type="ECO:0000313" key="4">
    <source>
        <dbReference type="Proteomes" id="UP000018296"/>
    </source>
</evidence>
<dbReference type="InterPro" id="IPR050275">
    <property type="entry name" value="PGM_Phosphatase"/>
</dbReference>
<evidence type="ECO:0000256" key="2">
    <source>
        <dbReference type="PIRSR" id="PIRSR613078-2"/>
    </source>
</evidence>
<dbReference type="GO" id="GO:0005737">
    <property type="term" value="C:cytoplasm"/>
    <property type="evidence" value="ECO:0007669"/>
    <property type="project" value="TreeGrafter"/>
</dbReference>
<dbReference type="SUPFAM" id="SSF53254">
    <property type="entry name" value="Phosphoglycerate mutase-like"/>
    <property type="match status" value="1"/>
</dbReference>
<organism evidence="3 4">
    <name type="scientific">Sporolactobacillus laevolacticus DSM 442</name>
    <dbReference type="NCBI Taxonomy" id="1395513"/>
    <lineage>
        <taxon>Bacteria</taxon>
        <taxon>Bacillati</taxon>
        <taxon>Bacillota</taxon>
        <taxon>Bacilli</taxon>
        <taxon>Bacillales</taxon>
        <taxon>Sporolactobacillaceae</taxon>
        <taxon>Sporolactobacillus</taxon>
    </lineage>
</organism>
<evidence type="ECO:0000313" key="3">
    <source>
        <dbReference type="EMBL" id="EST12363.1"/>
    </source>
</evidence>
<comment type="caution">
    <text evidence="3">The sequence shown here is derived from an EMBL/GenBank/DDBJ whole genome shotgun (WGS) entry which is preliminary data.</text>
</comment>
<gene>
    <name evidence="3" type="ORF">P343_06905</name>
</gene>
<dbReference type="GO" id="GO:0016791">
    <property type="term" value="F:phosphatase activity"/>
    <property type="evidence" value="ECO:0007669"/>
    <property type="project" value="TreeGrafter"/>
</dbReference>
<dbReference type="InterPro" id="IPR029033">
    <property type="entry name" value="His_PPase_superfam"/>
</dbReference>
<dbReference type="SMART" id="SM00855">
    <property type="entry name" value="PGAM"/>
    <property type="match status" value="1"/>
</dbReference>
<dbReference type="eggNOG" id="COG0406">
    <property type="taxonomic scope" value="Bacteria"/>
</dbReference>
<dbReference type="InterPro" id="IPR001345">
    <property type="entry name" value="PG/BPGM_mutase_AS"/>
</dbReference>
<dbReference type="OrthoDB" id="9782128at2"/>
<feature type="active site" description="Proton donor/acceptor" evidence="1">
    <location>
        <position position="83"/>
    </location>
</feature>
<dbReference type="PANTHER" id="PTHR48100:SF59">
    <property type="entry name" value="ADENOSYLCOBALAMIN_ALPHA-RIBAZOLE PHOSPHATASE"/>
    <property type="match status" value="1"/>
</dbReference>